<feature type="active site" description="Proton donor" evidence="5">
    <location>
        <position position="138"/>
    </location>
</feature>
<dbReference type="KEGG" id="cpoy:GP475_08170"/>
<dbReference type="InterPro" id="IPR036196">
    <property type="entry name" value="Ptyr_pPase_sf"/>
</dbReference>
<dbReference type="Proteomes" id="UP000516320">
    <property type="component" value="Chromosome"/>
</dbReference>
<keyword evidence="3" id="KW-0378">Hydrolase</keyword>
<accession>A0A7H0SPZ3</accession>
<evidence type="ECO:0000259" key="6">
    <source>
        <dbReference type="SMART" id="SM00226"/>
    </source>
</evidence>
<keyword evidence="8" id="KW-1185">Reference proteome</keyword>
<proteinExistence type="inferred from homology"/>
<dbReference type="PRINTS" id="PR00719">
    <property type="entry name" value="LMWPTPASE"/>
</dbReference>
<dbReference type="CDD" id="cd16343">
    <property type="entry name" value="LMWPTP"/>
    <property type="match status" value="1"/>
</dbReference>
<name>A0A7H0SPZ3_9CORY</name>
<protein>
    <recommendedName>
        <fullName evidence="2">protein-tyrosine-phosphatase</fullName>
        <ecNumber evidence="2">3.1.3.48</ecNumber>
    </recommendedName>
</protein>
<feature type="active site" evidence="5">
    <location>
        <position position="29"/>
    </location>
</feature>
<dbReference type="Gene3D" id="3.40.50.2300">
    <property type="match status" value="1"/>
</dbReference>
<dbReference type="PANTHER" id="PTHR11717">
    <property type="entry name" value="LOW MOLECULAR WEIGHT PROTEIN TYROSINE PHOSPHATASE"/>
    <property type="match status" value="1"/>
</dbReference>
<dbReference type="EC" id="3.1.3.48" evidence="2"/>
<evidence type="ECO:0000256" key="1">
    <source>
        <dbReference type="ARBA" id="ARBA00011063"/>
    </source>
</evidence>
<evidence type="ECO:0000256" key="4">
    <source>
        <dbReference type="ARBA" id="ARBA00022912"/>
    </source>
</evidence>
<evidence type="ECO:0000256" key="2">
    <source>
        <dbReference type="ARBA" id="ARBA00013064"/>
    </source>
</evidence>
<feature type="active site" description="Nucleophile" evidence="5">
    <location>
        <position position="23"/>
    </location>
</feature>
<evidence type="ECO:0000313" key="8">
    <source>
        <dbReference type="Proteomes" id="UP000516320"/>
    </source>
</evidence>
<dbReference type="InterPro" id="IPR050438">
    <property type="entry name" value="LMW_PTPase"/>
</dbReference>
<gene>
    <name evidence="7" type="ORF">GP475_08170</name>
</gene>
<keyword evidence="4" id="KW-0904">Protein phosphatase</keyword>
<organism evidence="7 8">
    <name type="scientific">Corynebacterium poyangense</name>
    <dbReference type="NCBI Taxonomy" id="2684405"/>
    <lineage>
        <taxon>Bacteria</taxon>
        <taxon>Bacillati</taxon>
        <taxon>Actinomycetota</taxon>
        <taxon>Actinomycetes</taxon>
        <taxon>Mycobacteriales</taxon>
        <taxon>Corynebacteriaceae</taxon>
        <taxon>Corynebacterium</taxon>
    </lineage>
</organism>
<dbReference type="PANTHER" id="PTHR11717:SF7">
    <property type="entry name" value="LOW MOLECULAR WEIGHT PHOSPHOTYROSINE PROTEIN PHOSPHATASE"/>
    <property type="match status" value="1"/>
</dbReference>
<evidence type="ECO:0000256" key="5">
    <source>
        <dbReference type="PIRSR" id="PIRSR617867-1"/>
    </source>
</evidence>
<evidence type="ECO:0000256" key="3">
    <source>
        <dbReference type="ARBA" id="ARBA00022801"/>
    </source>
</evidence>
<dbReference type="EMBL" id="CP046884">
    <property type="protein sequence ID" value="QNQ90618.1"/>
    <property type="molecule type" value="Genomic_DNA"/>
</dbReference>
<reference evidence="7 8" key="1">
    <citation type="submission" date="2019-12" db="EMBL/GenBank/DDBJ databases">
        <title>Corynebacterium sp. nov., isolated from feces of the Anser Albifrons in China.</title>
        <authorList>
            <person name="Liu Q."/>
        </authorList>
    </citation>
    <scope>NUCLEOTIDE SEQUENCE [LARGE SCALE GENOMIC DNA]</scope>
    <source>
        <strain evidence="7 8">4H37-19</strain>
    </source>
</reference>
<dbReference type="SMART" id="SM00226">
    <property type="entry name" value="LMWPc"/>
    <property type="match status" value="1"/>
</dbReference>
<sequence length="173" mass="18691">MPDTHSSHSDPAAQRPLHIDVVCTGNICRSPMGEVIIRHFIEDAGLSKAATVTSCGLGGWHVGDSADERALRELSLHGYDGSQHRASQFGQFDADADLLIAMDTGHVSRLIASGVPESKIRLLRSFDPDSPEQASVEDPYYGGAEGFSITRQQIEAAVPGILDWIRTHPAFVE</sequence>
<evidence type="ECO:0000313" key="7">
    <source>
        <dbReference type="EMBL" id="QNQ90618.1"/>
    </source>
</evidence>
<dbReference type="AlphaFoldDB" id="A0A7H0SPZ3"/>
<dbReference type="InterPro" id="IPR023485">
    <property type="entry name" value="Ptyr_pPase"/>
</dbReference>
<dbReference type="InterPro" id="IPR017867">
    <property type="entry name" value="Tyr_phospatase_low_mol_wt"/>
</dbReference>
<feature type="domain" description="Phosphotyrosine protein phosphatase I" evidence="6">
    <location>
        <begin position="17"/>
        <end position="164"/>
    </location>
</feature>
<dbReference type="Pfam" id="PF01451">
    <property type="entry name" value="LMWPc"/>
    <property type="match status" value="1"/>
</dbReference>
<comment type="similarity">
    <text evidence="1">Belongs to the low molecular weight phosphotyrosine protein phosphatase family.</text>
</comment>
<dbReference type="SUPFAM" id="SSF52788">
    <property type="entry name" value="Phosphotyrosine protein phosphatases I"/>
    <property type="match status" value="1"/>
</dbReference>
<dbReference type="GO" id="GO:0004725">
    <property type="term" value="F:protein tyrosine phosphatase activity"/>
    <property type="evidence" value="ECO:0007669"/>
    <property type="project" value="UniProtKB-EC"/>
</dbReference>
<dbReference type="RefSeq" id="WP_187973930.1">
    <property type="nucleotide sequence ID" value="NZ_CP046884.1"/>
</dbReference>